<dbReference type="EMBL" id="JEMX01000015">
    <property type="protein sequence ID" value="EXI81930.1"/>
    <property type="molecule type" value="Genomic_DNA"/>
</dbReference>
<comment type="caution">
    <text evidence="2">The sequence shown here is derived from an EMBL/GenBank/DDBJ whole genome shotgun (WGS) entry which is preliminary data.</text>
</comment>
<keyword evidence="1" id="KW-0812">Transmembrane</keyword>
<reference evidence="2 3" key="1">
    <citation type="submission" date="2014-02" db="EMBL/GenBank/DDBJ databases">
        <title>Expanding our view of genomic diversity in Candidatus Accumulibacter clades.</title>
        <authorList>
            <person name="Skennerton C.T."/>
            <person name="Barr J.J."/>
            <person name="Slater F.R."/>
            <person name="Bond P.L."/>
            <person name="Tyson G.W."/>
        </authorList>
    </citation>
    <scope>NUCLEOTIDE SEQUENCE [LARGE SCALE GENOMIC DNA]</scope>
    <source>
        <strain evidence="3">BA-92</strain>
    </source>
</reference>
<keyword evidence="1" id="KW-0472">Membrane</keyword>
<protein>
    <submittedName>
        <fullName evidence="2">Uncharacterized protein</fullName>
    </submittedName>
</protein>
<name>A0A011PYG8_9PROT</name>
<dbReference type="STRING" id="1454003.AW10_00875"/>
<organism evidence="2 3">
    <name type="scientific">Candidatus Accumulibacter appositus</name>
    <dbReference type="NCBI Taxonomy" id="1454003"/>
    <lineage>
        <taxon>Bacteria</taxon>
        <taxon>Pseudomonadati</taxon>
        <taxon>Pseudomonadota</taxon>
        <taxon>Betaproteobacteria</taxon>
        <taxon>Candidatus Accumulibacter</taxon>
    </lineage>
</organism>
<dbReference type="Proteomes" id="UP000021816">
    <property type="component" value="Unassembled WGS sequence"/>
</dbReference>
<accession>A0A011PYG8</accession>
<keyword evidence="1" id="KW-1133">Transmembrane helix</keyword>
<dbReference type="PATRIC" id="fig|1454003.3.peg.897"/>
<evidence type="ECO:0000256" key="1">
    <source>
        <dbReference type="SAM" id="Phobius"/>
    </source>
</evidence>
<proteinExistence type="predicted"/>
<sequence length="68" mass="7359">MPTPNEGSLLYMPVSLIVMLSVPFALVGGFMSSTVLTLCVIPALYALVKQWQLRRELAKAPVLPVSEA</sequence>
<evidence type="ECO:0000313" key="2">
    <source>
        <dbReference type="EMBL" id="EXI81930.1"/>
    </source>
</evidence>
<gene>
    <name evidence="2" type="ORF">AW10_00875</name>
</gene>
<evidence type="ECO:0000313" key="3">
    <source>
        <dbReference type="Proteomes" id="UP000021816"/>
    </source>
</evidence>
<dbReference type="AlphaFoldDB" id="A0A011PYG8"/>
<feature type="transmembrane region" description="Helical" evidence="1">
    <location>
        <begin position="20"/>
        <end position="48"/>
    </location>
</feature>